<dbReference type="OrthoDB" id="525956at2"/>
<dbReference type="SUPFAM" id="SSF56219">
    <property type="entry name" value="DNase I-like"/>
    <property type="match status" value="1"/>
</dbReference>
<dbReference type="InterPro" id="IPR005135">
    <property type="entry name" value="Endo/exonuclease/phosphatase"/>
</dbReference>
<keyword evidence="2" id="KW-0540">Nuclease</keyword>
<feature type="domain" description="Endonuclease/exonuclease/phosphatase" evidence="1">
    <location>
        <begin position="41"/>
        <end position="330"/>
    </location>
</feature>
<dbReference type="InterPro" id="IPR036691">
    <property type="entry name" value="Endo/exonu/phosph_ase_sf"/>
</dbReference>
<dbReference type="Pfam" id="PF03372">
    <property type="entry name" value="Exo_endo_phos"/>
    <property type="match status" value="1"/>
</dbReference>
<keyword evidence="2" id="KW-0378">Hydrolase</keyword>
<gene>
    <name evidence="2" type="ORF">SAMN05421783_12048</name>
</gene>
<evidence type="ECO:0000259" key="1">
    <source>
        <dbReference type="Pfam" id="PF03372"/>
    </source>
</evidence>
<accession>A0A1H3AL75</accession>
<keyword evidence="2" id="KW-0269">Exonuclease</keyword>
<dbReference type="STRING" id="1058.SAMN05421783_12048"/>
<evidence type="ECO:0000313" key="2">
    <source>
        <dbReference type="EMBL" id="SDX30437.1"/>
    </source>
</evidence>
<dbReference type="GO" id="GO:0004519">
    <property type="term" value="F:endonuclease activity"/>
    <property type="evidence" value="ECO:0007669"/>
    <property type="project" value="UniProtKB-KW"/>
</dbReference>
<dbReference type="RefSeq" id="WP_093035590.1">
    <property type="nucleotide sequence ID" value="NZ_FNNZ01000020.1"/>
</dbReference>
<dbReference type="EMBL" id="FNNZ01000020">
    <property type="protein sequence ID" value="SDX30437.1"/>
    <property type="molecule type" value="Genomic_DNA"/>
</dbReference>
<evidence type="ECO:0000313" key="3">
    <source>
        <dbReference type="Proteomes" id="UP000198816"/>
    </source>
</evidence>
<dbReference type="GO" id="GO:0004527">
    <property type="term" value="F:exonuclease activity"/>
    <property type="evidence" value="ECO:0007669"/>
    <property type="project" value="UniProtKB-KW"/>
</dbReference>
<dbReference type="PANTHER" id="PTHR42834:SF1">
    <property type="entry name" value="ENDONUCLEASE_EXONUCLEASE_PHOSPHATASE FAMILY PROTEIN (AFU_ORTHOLOGUE AFUA_3G09210)"/>
    <property type="match status" value="1"/>
</dbReference>
<dbReference type="PANTHER" id="PTHR42834">
    <property type="entry name" value="ENDONUCLEASE/EXONUCLEASE/PHOSPHATASE FAMILY PROTEIN (AFU_ORTHOLOGUE AFUA_3G09210)"/>
    <property type="match status" value="1"/>
</dbReference>
<protein>
    <submittedName>
        <fullName evidence="2">Endonuclease/Exonuclease/phosphatase family protein</fullName>
    </submittedName>
</protein>
<organism evidence="2 3">
    <name type="scientific">Thiocapsa roseopersicina</name>
    <dbReference type="NCBI Taxonomy" id="1058"/>
    <lineage>
        <taxon>Bacteria</taxon>
        <taxon>Pseudomonadati</taxon>
        <taxon>Pseudomonadota</taxon>
        <taxon>Gammaproteobacteria</taxon>
        <taxon>Chromatiales</taxon>
        <taxon>Chromatiaceae</taxon>
        <taxon>Thiocapsa</taxon>
    </lineage>
</organism>
<reference evidence="3" key="1">
    <citation type="submission" date="2016-10" db="EMBL/GenBank/DDBJ databases">
        <authorList>
            <person name="Varghese N."/>
            <person name="Submissions S."/>
        </authorList>
    </citation>
    <scope>NUCLEOTIDE SEQUENCE [LARGE SCALE GENOMIC DNA]</scope>
    <source>
        <strain evidence="3">DSM 217</strain>
    </source>
</reference>
<name>A0A1H3AL75_THIRO</name>
<dbReference type="Gene3D" id="3.60.10.10">
    <property type="entry name" value="Endonuclease/exonuclease/phosphatase"/>
    <property type="match status" value="1"/>
</dbReference>
<sequence>MARTRFSLATCNLYNLNLPGLKMYRDADGWDAPAFARKVQWLAEAIRRVDAHVWGFQELWHRDALEQVFAAAALPETYRLLVPDDHQGQGILCAGAVRADLLEGDPEWIDAFPQRFILESSGDDAQTGEIAVRIRRFSRPVLHFRIRPRAASEPISIYVAHLKSKRPTEIYREGWYRADTDYFKRHSEGLGAALATIRRTAEAAALRMILVDRLKDTDSPVILMGDLNDGTGSNTINILTGQPNYLASPLSLGDGDTDLYNLGQLRALRSLRDVYYTHVHQGSHESLDHILVSQEIYDQSRKRVWAFVGLELMNDHLSHDDHKESGTSDHGIVRAEVEYRPA</sequence>
<dbReference type="Proteomes" id="UP000198816">
    <property type="component" value="Unassembled WGS sequence"/>
</dbReference>
<keyword evidence="3" id="KW-1185">Reference proteome</keyword>
<proteinExistence type="predicted"/>
<keyword evidence="2" id="KW-0255">Endonuclease</keyword>
<dbReference type="AlphaFoldDB" id="A0A1H3AL75"/>